<dbReference type="PANTHER" id="PTHR38096">
    <property type="entry name" value="ENTEROBACTIN SYNTHASE COMPONENT D"/>
    <property type="match status" value="1"/>
</dbReference>
<dbReference type="GO" id="GO:0005886">
    <property type="term" value="C:plasma membrane"/>
    <property type="evidence" value="ECO:0007669"/>
    <property type="project" value="TreeGrafter"/>
</dbReference>
<keyword evidence="17" id="KW-1185">Reference proteome</keyword>
<feature type="binding site" evidence="12">
    <location>
        <position position="110"/>
    </location>
    <ligand>
        <name>CoA</name>
        <dbReference type="ChEBI" id="CHEBI:57287"/>
    </ligand>
</feature>
<evidence type="ECO:0000256" key="4">
    <source>
        <dbReference type="ARBA" id="ARBA00011503"/>
    </source>
</evidence>
<feature type="binding site" evidence="13">
    <location>
        <position position="110"/>
    </location>
    <ligand>
        <name>Mg(2+)</name>
        <dbReference type="ChEBI" id="CHEBI:18420"/>
    </ligand>
</feature>
<dbReference type="Proteomes" id="UP000244940">
    <property type="component" value="Unassembled WGS sequence"/>
</dbReference>
<evidence type="ECO:0000256" key="3">
    <source>
        <dbReference type="ARBA" id="ARBA00008342"/>
    </source>
</evidence>
<sequence>MSNLDTDTTRRQLETLAAQVFRPPLRVAVVAIGSISLKPEEEPAVERAVERRRAEFSAGRQAARQAMGRDVAIPMAIDRSPDWPEGVTGSISHAGGWAMAAVGKGMIGLDLEVDADLPEDIRDTVLLPQERDLDPRLARVVFSAKEAAYKAQYPRSGALFGFETLAITLGDDSFRAVFQRDVGPFTAGHVIDGRFAIGAGFILTGTQ</sequence>
<keyword evidence="13" id="KW-0479">Metal-binding</keyword>
<feature type="binding site" evidence="12">
    <location>
        <position position="60"/>
    </location>
    <ligand>
        <name>CoA</name>
        <dbReference type="ChEBI" id="CHEBI:57287"/>
    </ligand>
</feature>
<evidence type="ECO:0000259" key="14">
    <source>
        <dbReference type="Pfam" id="PF01648"/>
    </source>
</evidence>
<dbReference type="InterPro" id="IPR037143">
    <property type="entry name" value="4-PPantetheinyl_Trfase_dom_sf"/>
</dbReference>
<dbReference type="InterPro" id="IPR003542">
    <property type="entry name" value="Enbac_synth_compD-like"/>
</dbReference>
<comment type="cofactor">
    <cofactor evidence="13">
        <name>Mg(2+)</name>
        <dbReference type="ChEBI" id="CHEBI:18420"/>
    </cofactor>
</comment>
<name>A0A2U2CJ42_9RHOB</name>
<dbReference type="Pfam" id="PF01648">
    <property type="entry name" value="ACPS"/>
    <property type="match status" value="1"/>
</dbReference>
<dbReference type="GeneID" id="94363659"/>
<feature type="binding site" evidence="12">
    <location>
        <begin position="92"/>
        <end position="93"/>
    </location>
    <ligand>
        <name>CoA</name>
        <dbReference type="ChEBI" id="CHEBI:57287"/>
    </ligand>
</feature>
<evidence type="ECO:0000256" key="2">
    <source>
        <dbReference type="ARBA" id="ARBA00004993"/>
    </source>
</evidence>
<feature type="domain" description="4'-phosphopantetheinyl transferase" evidence="14">
    <location>
        <begin position="107"/>
        <end position="178"/>
    </location>
</feature>
<evidence type="ECO:0000256" key="13">
    <source>
        <dbReference type="PIRSR" id="PIRSR603542-2"/>
    </source>
</evidence>
<comment type="pathway">
    <text evidence="2">Siderophore biosynthesis; enterobactin biosynthesis.</text>
</comment>
<dbReference type="SUPFAM" id="SSF56214">
    <property type="entry name" value="4'-phosphopantetheinyl transferase"/>
    <property type="match status" value="1"/>
</dbReference>
<reference evidence="16 17" key="1">
    <citation type="submission" date="2018-05" db="EMBL/GenBank/DDBJ databases">
        <title>Pararhodobacter marina sp. nov., isolated from deep-sea water of the Indian Ocean.</title>
        <authorList>
            <person name="Lai Q.Sr."/>
            <person name="Liu X."/>
            <person name="Shao Z."/>
        </authorList>
    </citation>
    <scope>NUCLEOTIDE SEQUENCE [LARGE SCALE GENOMIC DNA]</scope>
    <source>
        <strain evidence="16 17">CIC4N-9</strain>
    </source>
</reference>
<comment type="caution">
    <text evidence="16">The sequence shown here is derived from an EMBL/GenBank/DDBJ whole genome shotgun (WGS) entry which is preliminary data.</text>
</comment>
<comment type="catalytic activity">
    <reaction evidence="10">
        <text>apo-[aryl-carrier protein] + CoA = holo-[aryl-carrier protein] + adenosine 3',5'-bisphosphate + H(+)</text>
        <dbReference type="Rhea" id="RHEA:48404"/>
        <dbReference type="Rhea" id="RHEA-COMP:15903"/>
        <dbReference type="Rhea" id="RHEA-COMP:17557"/>
        <dbReference type="ChEBI" id="CHEBI:15378"/>
        <dbReference type="ChEBI" id="CHEBI:29999"/>
        <dbReference type="ChEBI" id="CHEBI:57287"/>
        <dbReference type="ChEBI" id="CHEBI:58343"/>
        <dbReference type="ChEBI" id="CHEBI:64479"/>
    </reaction>
</comment>
<feature type="binding site" evidence="12">
    <location>
        <position position="150"/>
    </location>
    <ligand>
        <name>CoA</name>
        <dbReference type="ChEBI" id="CHEBI:57287"/>
    </ligand>
</feature>
<dbReference type="InterPro" id="IPR041354">
    <property type="entry name" value="4PPT_N"/>
</dbReference>
<dbReference type="Pfam" id="PF17837">
    <property type="entry name" value="4PPT_N"/>
    <property type="match status" value="1"/>
</dbReference>
<evidence type="ECO:0000256" key="7">
    <source>
        <dbReference type="ARBA" id="ARBA00023191"/>
    </source>
</evidence>
<dbReference type="RefSeq" id="WP_109531605.1">
    <property type="nucleotide sequence ID" value="NZ_QEYD01000001.1"/>
</dbReference>
<evidence type="ECO:0000256" key="1">
    <source>
        <dbReference type="ARBA" id="ARBA00003937"/>
    </source>
</evidence>
<dbReference type="InterPro" id="IPR008278">
    <property type="entry name" value="4-PPantetheinyl_Trfase_dom"/>
</dbReference>
<evidence type="ECO:0000313" key="17">
    <source>
        <dbReference type="Proteomes" id="UP000244940"/>
    </source>
</evidence>
<keyword evidence="7" id="KW-0259">Enterobactin biosynthesis</keyword>
<dbReference type="GO" id="GO:0000287">
    <property type="term" value="F:magnesium ion binding"/>
    <property type="evidence" value="ECO:0007669"/>
    <property type="project" value="InterPro"/>
</dbReference>
<dbReference type="EMBL" id="QEYD01000001">
    <property type="protein sequence ID" value="PWE31804.1"/>
    <property type="molecule type" value="Genomic_DNA"/>
</dbReference>
<keyword evidence="6 16" id="KW-0808">Transferase</keyword>
<comment type="subunit">
    <text evidence="4">EntB, EntD, EntE, and EntF form a multienzyme complex called enterobactin synthase.</text>
</comment>
<evidence type="ECO:0000256" key="6">
    <source>
        <dbReference type="ARBA" id="ARBA00022679"/>
    </source>
</evidence>
<comment type="catalytic activity">
    <reaction evidence="11">
        <text>apo-[peptidyl-carrier protein] + CoA = holo-[peptidyl-carrier protein] + adenosine 3',5'-bisphosphate + H(+)</text>
        <dbReference type="Rhea" id="RHEA:46228"/>
        <dbReference type="Rhea" id="RHEA-COMP:11479"/>
        <dbReference type="Rhea" id="RHEA-COMP:11480"/>
        <dbReference type="ChEBI" id="CHEBI:15378"/>
        <dbReference type="ChEBI" id="CHEBI:29999"/>
        <dbReference type="ChEBI" id="CHEBI:57287"/>
        <dbReference type="ChEBI" id="CHEBI:58343"/>
        <dbReference type="ChEBI" id="CHEBI:64479"/>
    </reaction>
</comment>
<evidence type="ECO:0000256" key="8">
    <source>
        <dbReference type="ARBA" id="ARBA00029894"/>
    </source>
</evidence>
<feature type="binding site" evidence="12">
    <location>
        <position position="146"/>
    </location>
    <ligand>
        <name>CoA</name>
        <dbReference type="ChEBI" id="CHEBI:57287"/>
    </ligand>
</feature>
<dbReference type="PANTHER" id="PTHR38096:SF1">
    <property type="entry name" value="ENTEROBACTIN SYNTHASE COMPONENT D"/>
    <property type="match status" value="1"/>
</dbReference>
<organism evidence="16 17">
    <name type="scientific">Pararhodobacter marinus</name>
    <dbReference type="NCBI Taxonomy" id="2184063"/>
    <lineage>
        <taxon>Bacteria</taxon>
        <taxon>Pseudomonadati</taxon>
        <taxon>Pseudomonadota</taxon>
        <taxon>Alphaproteobacteria</taxon>
        <taxon>Rhodobacterales</taxon>
        <taxon>Paracoccaceae</taxon>
        <taxon>Pararhodobacter</taxon>
    </lineage>
</organism>
<comment type="function">
    <text evidence="1">Involved in the biosynthesis of the siderophore enterobactin (enterochelin), which is a macrocyclic trimeric lactone of N-(2,3-dihydroxybenzoyl)-serine. The serine trilactone serves as a scaffolding for the three catechol functionalities that provide hexadentate coordination for the tightly ligated iron(2+) atoms. Plays an essential role in the assembly of the enterobactin by catalyzing the transfer of the 4'-phosphopantetheine (Ppant) moiety from coenzyme A to the apo-domains of both EntB (ArCP domain) and EntF (PCP domain) to yield their holo-forms which make them competent for the activation of 2,3-dihydroxybenzoate (DHB) and L-serine, respectively.</text>
</comment>
<evidence type="ECO:0000313" key="16">
    <source>
        <dbReference type="EMBL" id="PWE31804.1"/>
    </source>
</evidence>
<evidence type="ECO:0000256" key="5">
    <source>
        <dbReference type="ARBA" id="ARBA00019087"/>
    </source>
</evidence>
<feature type="binding site" evidence="12">
    <location>
        <position position="52"/>
    </location>
    <ligand>
        <name>CoA</name>
        <dbReference type="ChEBI" id="CHEBI:57287"/>
    </ligand>
</feature>
<dbReference type="GO" id="GO:0008897">
    <property type="term" value="F:holo-[acyl-carrier-protein] synthase activity"/>
    <property type="evidence" value="ECO:0007669"/>
    <property type="project" value="InterPro"/>
</dbReference>
<gene>
    <name evidence="16" type="ORF">C4N9_02035</name>
</gene>
<dbReference type="UniPathway" id="UPA00017"/>
<evidence type="ECO:0000256" key="11">
    <source>
        <dbReference type="ARBA" id="ARBA00049191"/>
    </source>
</evidence>
<feature type="domain" description="4'-phosphopantetheinyl transferase N-terminal" evidence="15">
    <location>
        <begin position="40"/>
        <end position="102"/>
    </location>
</feature>
<evidence type="ECO:0000256" key="12">
    <source>
        <dbReference type="PIRSR" id="PIRSR603542-1"/>
    </source>
</evidence>
<dbReference type="GO" id="GO:0009366">
    <property type="term" value="C:enterobactin synthetase complex"/>
    <property type="evidence" value="ECO:0007669"/>
    <property type="project" value="InterPro"/>
</dbReference>
<protein>
    <recommendedName>
        <fullName evidence="5">Enterobactin synthase component D</fullName>
    </recommendedName>
    <alternativeName>
        <fullName evidence="8">4'-phosphopantetheinyl transferase EntD</fullName>
    </alternativeName>
    <alternativeName>
        <fullName evidence="9">Enterochelin synthase D</fullName>
    </alternativeName>
</protein>
<dbReference type="AlphaFoldDB" id="A0A2U2CJ42"/>
<dbReference type="OrthoDB" id="8210607at2"/>
<dbReference type="Gene3D" id="3.90.470.20">
    <property type="entry name" value="4'-phosphopantetheinyl transferase domain"/>
    <property type="match status" value="1"/>
</dbReference>
<keyword evidence="13" id="KW-0460">Magnesium</keyword>
<evidence type="ECO:0000256" key="9">
    <source>
        <dbReference type="ARBA" id="ARBA00031996"/>
    </source>
</evidence>
<feature type="binding site" evidence="13">
    <location>
        <position position="112"/>
    </location>
    <ligand>
        <name>Mg(2+)</name>
        <dbReference type="ChEBI" id="CHEBI:18420"/>
    </ligand>
</feature>
<dbReference type="GO" id="GO:0009239">
    <property type="term" value="P:enterobactin biosynthetic process"/>
    <property type="evidence" value="ECO:0007669"/>
    <property type="project" value="UniProtKB-UniPathway"/>
</dbReference>
<comment type="similarity">
    <text evidence="3">Belongs to the P-Pant transferase superfamily. EntD family.</text>
</comment>
<proteinExistence type="inferred from homology"/>
<evidence type="ECO:0000259" key="15">
    <source>
        <dbReference type="Pfam" id="PF17837"/>
    </source>
</evidence>
<evidence type="ECO:0000256" key="10">
    <source>
        <dbReference type="ARBA" id="ARBA00049176"/>
    </source>
</evidence>
<accession>A0A2U2CJ42</accession>